<dbReference type="Pfam" id="PF01988">
    <property type="entry name" value="VIT1"/>
    <property type="match status" value="1"/>
</dbReference>
<evidence type="ECO:0000256" key="3">
    <source>
        <dbReference type="ARBA" id="ARBA00022989"/>
    </source>
</evidence>
<dbReference type="GO" id="GO:0005384">
    <property type="term" value="F:manganese ion transmembrane transporter activity"/>
    <property type="evidence" value="ECO:0007669"/>
    <property type="project" value="InterPro"/>
</dbReference>
<dbReference type="AlphaFoldDB" id="A0A6N4UMZ1"/>
<evidence type="ECO:0000256" key="4">
    <source>
        <dbReference type="ARBA" id="ARBA00023136"/>
    </source>
</evidence>
<organism evidence="7 8">
    <name type="scientific">Mycolicibacterium alvei</name>
    <dbReference type="NCBI Taxonomy" id="67081"/>
    <lineage>
        <taxon>Bacteria</taxon>
        <taxon>Bacillati</taxon>
        <taxon>Actinomycetota</taxon>
        <taxon>Actinomycetes</taxon>
        <taxon>Mycobacteriales</taxon>
        <taxon>Mycobacteriaceae</taxon>
        <taxon>Mycolicibacterium</taxon>
    </lineage>
</organism>
<dbReference type="InterPro" id="IPR008217">
    <property type="entry name" value="Ccc1_fam"/>
</dbReference>
<dbReference type="KEGG" id="malv:MALV_01120"/>
<evidence type="ECO:0000256" key="5">
    <source>
        <dbReference type="SAM" id="MobiDB-lite"/>
    </source>
</evidence>
<keyword evidence="3 6" id="KW-1133">Transmembrane helix</keyword>
<feature type="region of interest" description="Disordered" evidence="5">
    <location>
        <begin position="1"/>
        <end position="30"/>
    </location>
</feature>
<dbReference type="PANTHER" id="PTHR31851">
    <property type="entry name" value="FE(2+)/MN(2+) TRANSPORTER PCL1"/>
    <property type="match status" value="1"/>
</dbReference>
<feature type="transmembrane region" description="Helical" evidence="6">
    <location>
        <begin position="243"/>
        <end position="264"/>
    </location>
</feature>
<evidence type="ECO:0000256" key="1">
    <source>
        <dbReference type="ARBA" id="ARBA00004127"/>
    </source>
</evidence>
<evidence type="ECO:0000256" key="6">
    <source>
        <dbReference type="SAM" id="Phobius"/>
    </source>
</evidence>
<comment type="subcellular location">
    <subcellularLocation>
        <location evidence="1">Endomembrane system</location>
        <topology evidence="1">Multi-pass membrane protein</topology>
    </subcellularLocation>
</comment>
<gene>
    <name evidence="7" type="ORF">MALV_01120</name>
</gene>
<keyword evidence="4 6" id="KW-0472">Membrane</keyword>
<sequence length="265" mass="27392">MDWNEGKPSWTSETLPGKTGAMPESVGKSLSPTGLPHVSYHRHADVTGGWLRAATFGAMDGLVSNTALIAGVGAAASAQTVVLSGVAGLLAGAFSMALGEYTSVTTANEQVDSEVSVERKSFRKNPKAERAELAAMLQEMGMTAETAVKATEEIHRDENLALNFHLVQELGVDPREKPSPWVAGGSSFVLFAIGAIIPLIPYLLGFESLWAGLACGGVGLLIAGAVAAKFTRKPMAIAGLRQLVFGAVAIAATYAAGILVGAVIT</sequence>
<dbReference type="GO" id="GO:0030026">
    <property type="term" value="P:intracellular manganese ion homeostasis"/>
    <property type="evidence" value="ECO:0007669"/>
    <property type="project" value="InterPro"/>
</dbReference>
<evidence type="ECO:0000256" key="2">
    <source>
        <dbReference type="ARBA" id="ARBA00022692"/>
    </source>
</evidence>
<proteinExistence type="predicted"/>
<dbReference type="GO" id="GO:0012505">
    <property type="term" value="C:endomembrane system"/>
    <property type="evidence" value="ECO:0007669"/>
    <property type="project" value="UniProtKB-SubCell"/>
</dbReference>
<reference evidence="7 8" key="1">
    <citation type="journal article" date="2019" name="Emerg. Microbes Infect.">
        <title>Comprehensive subspecies identification of 175 nontuberculous mycobacteria species based on 7547 genomic profiles.</title>
        <authorList>
            <person name="Matsumoto Y."/>
            <person name="Kinjo T."/>
            <person name="Motooka D."/>
            <person name="Nabeya D."/>
            <person name="Jung N."/>
            <person name="Uechi K."/>
            <person name="Horii T."/>
            <person name="Iida T."/>
            <person name="Fujita J."/>
            <person name="Nakamura S."/>
        </authorList>
    </citation>
    <scope>NUCLEOTIDE SEQUENCE [LARGE SCALE GENOMIC DNA]</scope>
    <source>
        <strain evidence="7 8">JCM 12272</strain>
    </source>
</reference>
<keyword evidence="8" id="KW-1185">Reference proteome</keyword>
<dbReference type="EMBL" id="AP022565">
    <property type="protein sequence ID" value="BBX24987.1"/>
    <property type="molecule type" value="Genomic_DNA"/>
</dbReference>
<accession>A0A6N4UMZ1</accession>
<evidence type="ECO:0000313" key="8">
    <source>
        <dbReference type="Proteomes" id="UP000466906"/>
    </source>
</evidence>
<feature type="transmembrane region" description="Helical" evidence="6">
    <location>
        <begin position="210"/>
        <end position="231"/>
    </location>
</feature>
<keyword evidence="2 6" id="KW-0812">Transmembrane</keyword>
<protein>
    <submittedName>
        <fullName evidence="7">Membrane protein</fullName>
    </submittedName>
</protein>
<feature type="transmembrane region" description="Helical" evidence="6">
    <location>
        <begin position="181"/>
        <end position="204"/>
    </location>
</feature>
<name>A0A6N4UMZ1_9MYCO</name>
<evidence type="ECO:0000313" key="7">
    <source>
        <dbReference type="EMBL" id="BBX24987.1"/>
    </source>
</evidence>
<dbReference type="Proteomes" id="UP000466906">
    <property type="component" value="Chromosome"/>
</dbReference>